<dbReference type="CDD" id="cd07377">
    <property type="entry name" value="WHTH_GntR"/>
    <property type="match status" value="1"/>
</dbReference>
<evidence type="ECO:0000256" key="2">
    <source>
        <dbReference type="ARBA" id="ARBA00023125"/>
    </source>
</evidence>
<evidence type="ECO:0000313" key="7">
    <source>
        <dbReference type="Proteomes" id="UP000317557"/>
    </source>
</evidence>
<evidence type="ECO:0000256" key="4">
    <source>
        <dbReference type="SAM" id="MobiDB-lite"/>
    </source>
</evidence>
<dbReference type="RefSeq" id="WP_142455677.1">
    <property type="nucleotide sequence ID" value="NZ_FXTP01000015.1"/>
</dbReference>
<dbReference type="FunFam" id="1.10.10.10:FF:000079">
    <property type="entry name" value="GntR family transcriptional regulator"/>
    <property type="match status" value="1"/>
</dbReference>
<dbReference type="InterPro" id="IPR036390">
    <property type="entry name" value="WH_DNA-bd_sf"/>
</dbReference>
<dbReference type="InterPro" id="IPR011663">
    <property type="entry name" value="UTRA"/>
</dbReference>
<dbReference type="OrthoDB" id="9815017at2"/>
<dbReference type="GO" id="GO:0003700">
    <property type="term" value="F:DNA-binding transcription factor activity"/>
    <property type="evidence" value="ECO:0007669"/>
    <property type="project" value="InterPro"/>
</dbReference>
<evidence type="ECO:0000259" key="5">
    <source>
        <dbReference type="PROSITE" id="PS50949"/>
    </source>
</evidence>
<evidence type="ECO:0000256" key="3">
    <source>
        <dbReference type="ARBA" id="ARBA00023163"/>
    </source>
</evidence>
<dbReference type="PANTHER" id="PTHR44846:SF1">
    <property type="entry name" value="MANNOSYL-D-GLYCERATE TRANSPORT_METABOLISM SYSTEM REPRESSOR MNGR-RELATED"/>
    <property type="match status" value="1"/>
</dbReference>
<dbReference type="GO" id="GO:0003677">
    <property type="term" value="F:DNA binding"/>
    <property type="evidence" value="ECO:0007669"/>
    <property type="project" value="UniProtKB-KW"/>
</dbReference>
<dbReference type="SUPFAM" id="SSF64288">
    <property type="entry name" value="Chorismate lyase-like"/>
    <property type="match status" value="1"/>
</dbReference>
<dbReference type="InterPro" id="IPR028978">
    <property type="entry name" value="Chorismate_lyase_/UTRA_dom_sf"/>
</dbReference>
<sequence length="261" mass="30019">MEQQASKHEQVKQHLHKEITEGNYEPGEKLPSEKRLCDYFKVSRVTVRHALQNLENDGFIYRKQGVGAFVSNQNYKSNLVRLTDFAEDMRQAGLQSSSRLIELKKVDPIKEVNEILDIRPDMKLIQVDRVRLGSGKPIAFDTTWLPPGYGQLLFDEDLTTQTIYNIIEEKYEIPINAGSYRITAANANKFISKHLKLSEGDAVLEIDRCSRTTGNKKVYFQKRYYNPTHVSYVMELSRTDESQGPSKQGLPLKEFSPRFAK</sequence>
<protein>
    <submittedName>
        <fullName evidence="6">Transcriptional regulator, GntR family</fullName>
    </submittedName>
</protein>
<dbReference type="GO" id="GO:0045892">
    <property type="term" value="P:negative regulation of DNA-templated transcription"/>
    <property type="evidence" value="ECO:0007669"/>
    <property type="project" value="TreeGrafter"/>
</dbReference>
<dbReference type="Proteomes" id="UP000317557">
    <property type="component" value="Unassembled WGS sequence"/>
</dbReference>
<dbReference type="PRINTS" id="PR00035">
    <property type="entry name" value="HTHGNTR"/>
</dbReference>
<dbReference type="EMBL" id="FXTP01000015">
    <property type="protein sequence ID" value="SMO91802.1"/>
    <property type="molecule type" value="Genomic_DNA"/>
</dbReference>
<feature type="region of interest" description="Disordered" evidence="4">
    <location>
        <begin position="1"/>
        <end position="27"/>
    </location>
</feature>
<dbReference type="PROSITE" id="PS50949">
    <property type="entry name" value="HTH_GNTR"/>
    <property type="match status" value="1"/>
</dbReference>
<name>A0A521F6J3_9BACT</name>
<accession>A0A521F6J3</accession>
<keyword evidence="2" id="KW-0238">DNA-binding</keyword>
<proteinExistence type="predicted"/>
<dbReference type="Pfam" id="PF00392">
    <property type="entry name" value="GntR"/>
    <property type="match status" value="1"/>
</dbReference>
<dbReference type="InterPro" id="IPR036388">
    <property type="entry name" value="WH-like_DNA-bd_sf"/>
</dbReference>
<dbReference type="PANTHER" id="PTHR44846">
    <property type="entry name" value="MANNOSYL-D-GLYCERATE TRANSPORT/METABOLISM SYSTEM REPRESSOR MNGR-RELATED"/>
    <property type="match status" value="1"/>
</dbReference>
<keyword evidence="3" id="KW-0804">Transcription</keyword>
<dbReference type="InterPro" id="IPR000524">
    <property type="entry name" value="Tscrpt_reg_HTH_GntR"/>
</dbReference>
<reference evidence="6 7" key="1">
    <citation type="submission" date="2017-05" db="EMBL/GenBank/DDBJ databases">
        <authorList>
            <person name="Varghese N."/>
            <person name="Submissions S."/>
        </authorList>
    </citation>
    <scope>NUCLEOTIDE SEQUENCE [LARGE SCALE GENOMIC DNA]</scope>
    <source>
        <strain evidence="6 7">DSM 21985</strain>
    </source>
</reference>
<gene>
    <name evidence="6" type="ORF">SAMN06265219_115121</name>
</gene>
<evidence type="ECO:0000313" key="6">
    <source>
        <dbReference type="EMBL" id="SMO91802.1"/>
    </source>
</evidence>
<dbReference type="Pfam" id="PF07702">
    <property type="entry name" value="UTRA"/>
    <property type="match status" value="1"/>
</dbReference>
<dbReference type="SMART" id="SM00866">
    <property type="entry name" value="UTRA"/>
    <property type="match status" value="1"/>
</dbReference>
<dbReference type="SUPFAM" id="SSF46785">
    <property type="entry name" value="Winged helix' DNA-binding domain"/>
    <property type="match status" value="1"/>
</dbReference>
<organism evidence="6 7">
    <name type="scientific">Gracilimonas mengyeensis</name>
    <dbReference type="NCBI Taxonomy" id="1302730"/>
    <lineage>
        <taxon>Bacteria</taxon>
        <taxon>Pseudomonadati</taxon>
        <taxon>Balneolota</taxon>
        <taxon>Balneolia</taxon>
        <taxon>Balneolales</taxon>
        <taxon>Balneolaceae</taxon>
        <taxon>Gracilimonas</taxon>
    </lineage>
</organism>
<dbReference type="SMART" id="SM00345">
    <property type="entry name" value="HTH_GNTR"/>
    <property type="match status" value="1"/>
</dbReference>
<evidence type="ECO:0000256" key="1">
    <source>
        <dbReference type="ARBA" id="ARBA00023015"/>
    </source>
</evidence>
<feature type="region of interest" description="Disordered" evidence="4">
    <location>
        <begin position="238"/>
        <end position="261"/>
    </location>
</feature>
<keyword evidence="7" id="KW-1185">Reference proteome</keyword>
<dbReference type="AlphaFoldDB" id="A0A521F6J3"/>
<dbReference type="Gene3D" id="3.40.1410.10">
    <property type="entry name" value="Chorismate lyase-like"/>
    <property type="match status" value="1"/>
</dbReference>
<keyword evidence="1" id="KW-0805">Transcription regulation</keyword>
<feature type="domain" description="HTH gntR-type" evidence="5">
    <location>
        <begin position="5"/>
        <end position="73"/>
    </location>
</feature>
<dbReference type="InterPro" id="IPR050679">
    <property type="entry name" value="Bact_HTH_transcr_reg"/>
</dbReference>
<dbReference type="Gene3D" id="1.10.10.10">
    <property type="entry name" value="Winged helix-like DNA-binding domain superfamily/Winged helix DNA-binding domain"/>
    <property type="match status" value="1"/>
</dbReference>